<feature type="region of interest" description="Disordered" evidence="1">
    <location>
        <begin position="1"/>
        <end position="22"/>
    </location>
</feature>
<evidence type="ECO:0000256" key="1">
    <source>
        <dbReference type="SAM" id="MobiDB-lite"/>
    </source>
</evidence>
<evidence type="ECO:0000313" key="4">
    <source>
        <dbReference type="Proteomes" id="UP000231693"/>
    </source>
</evidence>
<feature type="transmembrane region" description="Helical" evidence="2">
    <location>
        <begin position="324"/>
        <end position="342"/>
    </location>
</feature>
<feature type="transmembrane region" description="Helical" evidence="2">
    <location>
        <begin position="462"/>
        <end position="483"/>
    </location>
</feature>
<name>A0A2M9CER6_9CELL</name>
<organism evidence="3 4">
    <name type="scientific">Sediminihabitans luteus</name>
    <dbReference type="NCBI Taxonomy" id="1138585"/>
    <lineage>
        <taxon>Bacteria</taxon>
        <taxon>Bacillati</taxon>
        <taxon>Actinomycetota</taxon>
        <taxon>Actinomycetes</taxon>
        <taxon>Micrococcales</taxon>
        <taxon>Cellulomonadaceae</taxon>
        <taxon>Sediminihabitans</taxon>
    </lineage>
</organism>
<proteinExistence type="predicted"/>
<dbReference type="RefSeq" id="WP_203968031.1">
    <property type="nucleotide sequence ID" value="NZ_BOOX01000001.1"/>
</dbReference>
<dbReference type="EMBL" id="PGFE01000003">
    <property type="protein sequence ID" value="PJJ70345.1"/>
    <property type="molecule type" value="Genomic_DNA"/>
</dbReference>
<feature type="transmembrane region" description="Helical" evidence="2">
    <location>
        <begin position="186"/>
        <end position="204"/>
    </location>
</feature>
<keyword evidence="4" id="KW-1185">Reference proteome</keyword>
<reference evidence="3 4" key="1">
    <citation type="submission" date="2017-11" db="EMBL/GenBank/DDBJ databases">
        <title>Genomic Encyclopedia of Archaeal and Bacterial Type Strains, Phase II (KMG-II): From Individual Species to Whole Genera.</title>
        <authorList>
            <person name="Goeker M."/>
        </authorList>
    </citation>
    <scope>NUCLEOTIDE SEQUENCE [LARGE SCALE GENOMIC DNA]</scope>
    <source>
        <strain evidence="3 4">DSM 25478</strain>
    </source>
</reference>
<keyword evidence="2" id="KW-0472">Membrane</keyword>
<feature type="transmembrane region" description="Helical" evidence="2">
    <location>
        <begin position="145"/>
        <end position="174"/>
    </location>
</feature>
<evidence type="ECO:0000256" key="2">
    <source>
        <dbReference type="SAM" id="Phobius"/>
    </source>
</evidence>
<feature type="transmembrane region" description="Helical" evidence="2">
    <location>
        <begin position="265"/>
        <end position="283"/>
    </location>
</feature>
<feature type="transmembrane region" description="Helical" evidence="2">
    <location>
        <begin position="41"/>
        <end position="63"/>
    </location>
</feature>
<dbReference type="AlphaFoldDB" id="A0A2M9CER6"/>
<dbReference type="Proteomes" id="UP000231693">
    <property type="component" value="Unassembled WGS sequence"/>
</dbReference>
<keyword evidence="2" id="KW-1133">Transmembrane helix</keyword>
<feature type="transmembrane region" description="Helical" evidence="2">
    <location>
        <begin position="216"/>
        <end position="235"/>
    </location>
</feature>
<comment type="caution">
    <text evidence="3">The sequence shown here is derived from an EMBL/GenBank/DDBJ whole genome shotgun (WGS) entry which is preliminary data.</text>
</comment>
<feature type="transmembrane region" description="Helical" evidence="2">
    <location>
        <begin position="374"/>
        <end position="396"/>
    </location>
</feature>
<sequence>MSATTGAPTAATPRTTRPASPTTAGALTLTRFFVRRDRVRIPVWALSVSVMFLYATVALGAVYPTASDRQVRANLVSSPAAIMMTGPGYGTDDYTLGAMVANEFTLWVVAAVAIMNVLLVVRHTRAEEETGRAELVRAGVVGRRAPGLAAFCTAVVANLAVGVLSLVMLLVGGASVEDSGITVPDTVALCLGVALTGLVFAAVASVTSQVTEHARAASGAAFAVLGLAYLLRAIGDVQAEHGSWVSWLSPLAWTQQTRPYVDLRWWPLALPVVLVVVLLLVAVRLTARRDLGAGLVPVRPGRADARPGLRSPFALAWRQQRASVVAWGSGIAVLGLATGTFANQMDDITAMVEDNALAAEIFGGPDQVLDAFDAVMVLFLAVGVGAWALASFLRAHGEETSGRAEPLLVAPVSRSRWLGAHLAVTGIGTLVLLAGAGLSLGLGEVAVGREVGALGEILVATLLYLPAVAVLVGVSALAFGVLGRLVQLGWALLAYAFVVGMFGPLLDLPSWAVHVSPFASVPTLADADAAWWPLAVLVVVAVALLAGSFVGFRRRDLATG</sequence>
<accession>A0A2M9CER6</accession>
<evidence type="ECO:0000313" key="3">
    <source>
        <dbReference type="EMBL" id="PJJ70345.1"/>
    </source>
</evidence>
<feature type="transmembrane region" description="Helical" evidence="2">
    <location>
        <begin position="417"/>
        <end position="442"/>
    </location>
</feature>
<feature type="transmembrane region" description="Helical" evidence="2">
    <location>
        <begin position="531"/>
        <end position="552"/>
    </location>
</feature>
<keyword evidence="2" id="KW-0812">Transmembrane</keyword>
<feature type="transmembrane region" description="Helical" evidence="2">
    <location>
        <begin position="490"/>
        <end position="511"/>
    </location>
</feature>
<gene>
    <name evidence="3" type="ORF">CLV28_2179</name>
</gene>
<feature type="transmembrane region" description="Helical" evidence="2">
    <location>
        <begin position="104"/>
        <end position="124"/>
    </location>
</feature>
<protein>
    <submittedName>
        <fullName evidence="3">ABC-2 type transport system permease protein</fullName>
    </submittedName>
</protein>